<dbReference type="CDD" id="cd17738">
    <property type="entry name" value="BRCT_TopBP1_rpt7"/>
    <property type="match status" value="1"/>
</dbReference>
<comment type="caution">
    <text evidence="3">The sequence shown here is derived from an EMBL/GenBank/DDBJ whole genome shotgun (WGS) entry which is preliminary data.</text>
</comment>
<dbReference type="Gene3D" id="3.40.50.10190">
    <property type="entry name" value="BRCT domain"/>
    <property type="match status" value="6"/>
</dbReference>
<evidence type="ECO:0000259" key="2">
    <source>
        <dbReference type="PROSITE" id="PS50172"/>
    </source>
</evidence>
<dbReference type="VEuPathDB" id="TriTrypDB:BCY84_15167"/>
<evidence type="ECO:0000313" key="4">
    <source>
        <dbReference type="Proteomes" id="UP000246121"/>
    </source>
</evidence>
<dbReference type="VEuPathDB" id="TriTrypDB:TcBrA4_0129260"/>
<dbReference type="InterPro" id="IPR036420">
    <property type="entry name" value="BRCT_dom_sf"/>
</dbReference>
<dbReference type="VEuPathDB" id="TriTrypDB:TCSYLVIO_004336"/>
<dbReference type="GO" id="GO:0007095">
    <property type="term" value="P:mitotic G2 DNA damage checkpoint signaling"/>
    <property type="evidence" value="ECO:0007669"/>
    <property type="project" value="TreeGrafter"/>
</dbReference>
<dbReference type="VEuPathDB" id="TriTrypDB:C4B63_10g285"/>
<protein>
    <recommendedName>
        <fullName evidence="2">BRCT domain-containing protein</fullName>
    </recommendedName>
</protein>
<gene>
    <name evidence="3" type="ORF">C4B63_10g285</name>
</gene>
<dbReference type="GO" id="GO:0033314">
    <property type="term" value="P:mitotic DNA replication checkpoint signaling"/>
    <property type="evidence" value="ECO:0007669"/>
    <property type="project" value="TreeGrafter"/>
</dbReference>
<feature type="domain" description="BRCT" evidence="2">
    <location>
        <begin position="176"/>
        <end position="261"/>
    </location>
</feature>
<sequence>MLVTTTAIYGEELDRIKKDLHQQGVTYLAELTTSTNVLIAGRSEGGKCRVARERGIPCVTPAWVRLGRCFISRIGEFEMGRSLLGLEVCSTSLSMDEVGFVRRACETHRAKYNAFLTRRCAVLVVPNGKFVEDQSEKLHFARKNRIDFLPYDKFMKRYGFATELQRSLAPVSRQQPLGNGIQGLVVYCSPESLMTETISSLFEKVGVQRVPVLTPLTTHVLVLEPTDEVFPQRPNLEFVSVAWLEECAKQQKQVAVESYRVSVFQLPVITFTGVPREERMAILSCLEERGLSCLMQEDFVLGRMADDSSGQRNTTHLVTGRSALLQSSKVAALSCRVYKLRRKECFLVDVEWLRRSLEVGSWVDLTQFSLEVPPISAFGWATKRTRKTLAAATAPDINNHMAEDYDNKRGLSSPCSLAREKGDEMLPSRSLELLIEELESKTSGRGSASTTPIIAVSQSVWPKKSSFQERTEDHSCKGAHLERSTASLSLEANFTSFPVESQVIVYKRCELELPKKLMRQQQQRFVLPCTEKTGGDADGFLLTEGAVYKIEESPRRPSGRFCCIMISKALMHMEENLVRLQALGCTLAKTVEECTHYVTGKPSRTEFFLCSVAAGKWVLAPSFLEETLREGRIVPEEAHEWCPEIAIAALLRNSVVDLVRACSLQRKRTVRSFSSWRVALCCATESRTESFSRVLRSGGCRVIRPYSPPQILNTLKGDFEELRDLCFVLSDDNVWEASQLDILAVHLPVLRMEYVAHCLCVEVPEPDLYLVQGDSGRLCKRLKVV</sequence>
<evidence type="ECO:0000313" key="3">
    <source>
        <dbReference type="EMBL" id="PWU99163.1"/>
    </source>
</evidence>
<dbReference type="AlphaFoldDB" id="A0A2V2VXR8"/>
<dbReference type="VEuPathDB" id="TriTrypDB:TcCLB.509381.29"/>
<accession>A0A2V2VXR8</accession>
<dbReference type="CDD" id="cd00027">
    <property type="entry name" value="BRCT"/>
    <property type="match status" value="1"/>
</dbReference>
<reference evidence="3 4" key="1">
    <citation type="journal article" date="2018" name="Microb. Genom.">
        <title>Expanding an expanded genome: long-read sequencing of Trypanosoma cruzi.</title>
        <authorList>
            <person name="Berna L."/>
            <person name="Rodriguez M."/>
            <person name="Chiribao M.L."/>
            <person name="Parodi-Talice A."/>
            <person name="Pita S."/>
            <person name="Rijo G."/>
            <person name="Alvarez-Valin F."/>
            <person name="Robello C."/>
        </authorList>
    </citation>
    <scope>NUCLEOTIDE SEQUENCE [LARGE SCALE GENOMIC DNA]</scope>
    <source>
        <strain evidence="3 4">Dm28c</strain>
    </source>
</reference>
<dbReference type="VEuPathDB" id="TriTrypDB:C3747_13g158"/>
<evidence type="ECO:0000256" key="1">
    <source>
        <dbReference type="ARBA" id="ARBA00022737"/>
    </source>
</evidence>
<dbReference type="Pfam" id="PF16770">
    <property type="entry name" value="RTT107_BRCT_5"/>
    <property type="match status" value="1"/>
</dbReference>
<organism evidence="3 4">
    <name type="scientific">Trypanosoma cruzi</name>
    <dbReference type="NCBI Taxonomy" id="5693"/>
    <lineage>
        <taxon>Eukaryota</taxon>
        <taxon>Discoba</taxon>
        <taxon>Euglenozoa</taxon>
        <taxon>Kinetoplastea</taxon>
        <taxon>Metakinetoplastina</taxon>
        <taxon>Trypanosomatida</taxon>
        <taxon>Trypanosomatidae</taxon>
        <taxon>Trypanosoma</taxon>
        <taxon>Schizotrypanum</taxon>
    </lineage>
</organism>
<feature type="domain" description="BRCT" evidence="2">
    <location>
        <begin position="302"/>
        <end position="370"/>
    </location>
</feature>
<dbReference type="SMART" id="SM00292">
    <property type="entry name" value="BRCT"/>
    <property type="match status" value="3"/>
</dbReference>
<dbReference type="InterPro" id="IPR001357">
    <property type="entry name" value="BRCT_dom"/>
</dbReference>
<dbReference type="VEuPathDB" id="TriTrypDB:TcCLB.467795.19"/>
<dbReference type="VEuPathDB" id="TriTrypDB:ECC02_001712"/>
<dbReference type="PANTHER" id="PTHR13561">
    <property type="entry name" value="DNA REPLICATION REGULATOR DPB11-RELATED"/>
    <property type="match status" value="1"/>
</dbReference>
<dbReference type="PROSITE" id="PS50172">
    <property type="entry name" value="BRCT"/>
    <property type="match status" value="3"/>
</dbReference>
<dbReference type="VEuPathDB" id="TriTrypDB:TCDM_07793"/>
<dbReference type="VEuPathDB" id="TriTrypDB:TcG_06313"/>
<dbReference type="PANTHER" id="PTHR13561:SF20">
    <property type="entry name" value="DNA TOPOISOMERASE 2-BINDING PROTEIN 1"/>
    <property type="match status" value="1"/>
</dbReference>
<dbReference type="SUPFAM" id="SSF52113">
    <property type="entry name" value="BRCT domain"/>
    <property type="match status" value="4"/>
</dbReference>
<dbReference type="VEuPathDB" id="TriTrypDB:TcCL_Unassigned02459"/>
<proteinExistence type="predicted"/>
<feature type="domain" description="BRCT" evidence="2">
    <location>
        <begin position="1"/>
        <end position="64"/>
    </location>
</feature>
<dbReference type="EMBL" id="PRFA01000010">
    <property type="protein sequence ID" value="PWU99163.1"/>
    <property type="molecule type" value="Genomic_DNA"/>
</dbReference>
<dbReference type="Pfam" id="PF12738">
    <property type="entry name" value="PTCB-BRCT"/>
    <property type="match status" value="1"/>
</dbReference>
<dbReference type="GO" id="GO:0006270">
    <property type="term" value="P:DNA replication initiation"/>
    <property type="evidence" value="ECO:0007669"/>
    <property type="project" value="TreeGrafter"/>
</dbReference>
<name>A0A2V2VXR8_TRYCR</name>
<dbReference type="VEuPathDB" id="TriTrypDB:Tc_MARK_3134"/>
<dbReference type="Proteomes" id="UP000246121">
    <property type="component" value="Unassembled WGS sequence"/>
</dbReference>
<keyword evidence="1" id="KW-0677">Repeat</keyword>